<evidence type="ECO:0000256" key="1">
    <source>
        <dbReference type="ARBA" id="ARBA00004442"/>
    </source>
</evidence>
<evidence type="ECO:0000256" key="2">
    <source>
        <dbReference type="ARBA" id="ARBA00007613"/>
    </source>
</evidence>
<proteinExistence type="inferred from homology"/>
<name>A0ABX5XGV4_9BACT</name>
<dbReference type="Gene3D" id="1.20.1600.10">
    <property type="entry name" value="Outer membrane efflux proteins (OEP)"/>
    <property type="match status" value="1"/>
</dbReference>
<evidence type="ECO:0000313" key="10">
    <source>
        <dbReference type="Proteomes" id="UP000318081"/>
    </source>
</evidence>
<feature type="compositionally biased region" description="Polar residues" evidence="8">
    <location>
        <begin position="586"/>
        <end position="619"/>
    </location>
</feature>
<evidence type="ECO:0000256" key="6">
    <source>
        <dbReference type="ARBA" id="ARBA00023136"/>
    </source>
</evidence>
<comment type="similarity">
    <text evidence="2">Belongs to the outer membrane factor (OMF) (TC 1.B.17) family.</text>
</comment>
<keyword evidence="4" id="KW-1134">Transmembrane beta strand</keyword>
<comment type="subcellular location">
    <subcellularLocation>
        <location evidence="1">Cell outer membrane</location>
    </subcellularLocation>
</comment>
<accession>A0ABX5XGV4</accession>
<protein>
    <submittedName>
        <fullName evidence="9">Outer membrane efflux protein</fullName>
    </submittedName>
</protein>
<dbReference type="InterPro" id="IPR003423">
    <property type="entry name" value="OMP_efflux"/>
</dbReference>
<dbReference type="Pfam" id="PF02321">
    <property type="entry name" value="OEP"/>
    <property type="match status" value="1"/>
</dbReference>
<keyword evidence="5" id="KW-0812">Transmembrane</keyword>
<dbReference type="EMBL" id="CP036432">
    <property type="protein sequence ID" value="QDV81209.1"/>
    <property type="molecule type" value="Genomic_DNA"/>
</dbReference>
<feature type="compositionally biased region" description="Basic and acidic residues" evidence="8">
    <location>
        <begin position="634"/>
        <end position="643"/>
    </location>
</feature>
<keyword evidence="6" id="KW-0472">Membrane</keyword>
<keyword evidence="7" id="KW-0998">Cell outer membrane</keyword>
<keyword evidence="10" id="KW-1185">Reference proteome</keyword>
<evidence type="ECO:0000313" key="9">
    <source>
        <dbReference type="EMBL" id="QDV81209.1"/>
    </source>
</evidence>
<organism evidence="9 10">
    <name type="scientific">Stieleria magnilauensis</name>
    <dbReference type="NCBI Taxonomy" id="2527963"/>
    <lineage>
        <taxon>Bacteria</taxon>
        <taxon>Pseudomonadati</taxon>
        <taxon>Planctomycetota</taxon>
        <taxon>Planctomycetia</taxon>
        <taxon>Pirellulales</taxon>
        <taxon>Pirellulaceae</taxon>
        <taxon>Stieleria</taxon>
    </lineage>
</organism>
<dbReference type="PANTHER" id="PTHR30026">
    <property type="entry name" value="OUTER MEMBRANE PROTEIN TOLC"/>
    <property type="match status" value="1"/>
</dbReference>
<reference evidence="9 10" key="1">
    <citation type="submission" date="2019-02" db="EMBL/GenBank/DDBJ databases">
        <title>Deep-cultivation of Planctomycetes and their phenomic and genomic characterization uncovers novel biology.</title>
        <authorList>
            <person name="Wiegand S."/>
            <person name="Jogler M."/>
            <person name="Boedeker C."/>
            <person name="Pinto D."/>
            <person name="Vollmers J."/>
            <person name="Rivas-Marin E."/>
            <person name="Kohn T."/>
            <person name="Peeters S.H."/>
            <person name="Heuer A."/>
            <person name="Rast P."/>
            <person name="Oberbeckmann S."/>
            <person name="Bunk B."/>
            <person name="Jeske O."/>
            <person name="Meyerdierks A."/>
            <person name="Storesund J.E."/>
            <person name="Kallscheuer N."/>
            <person name="Luecker S."/>
            <person name="Lage O.M."/>
            <person name="Pohl T."/>
            <person name="Merkel B.J."/>
            <person name="Hornburger P."/>
            <person name="Mueller R.-W."/>
            <person name="Bruemmer F."/>
            <person name="Labrenz M."/>
            <person name="Spormann A.M."/>
            <person name="Op den Camp H."/>
            <person name="Overmann J."/>
            <person name="Amann R."/>
            <person name="Jetten M.S.M."/>
            <person name="Mascher T."/>
            <person name="Medema M.H."/>
            <person name="Devos D.P."/>
            <person name="Kaster A.-K."/>
            <person name="Ovreas L."/>
            <person name="Rohde M."/>
            <person name="Galperin M.Y."/>
            <person name="Jogler C."/>
        </authorList>
    </citation>
    <scope>NUCLEOTIDE SEQUENCE [LARGE SCALE GENOMIC DNA]</scope>
    <source>
        <strain evidence="9 10">TBK1r</strain>
    </source>
</reference>
<evidence type="ECO:0000256" key="7">
    <source>
        <dbReference type="ARBA" id="ARBA00023237"/>
    </source>
</evidence>
<evidence type="ECO:0000256" key="4">
    <source>
        <dbReference type="ARBA" id="ARBA00022452"/>
    </source>
</evidence>
<feature type="region of interest" description="Disordered" evidence="8">
    <location>
        <begin position="586"/>
        <end position="655"/>
    </location>
</feature>
<evidence type="ECO:0000256" key="3">
    <source>
        <dbReference type="ARBA" id="ARBA00022448"/>
    </source>
</evidence>
<dbReference type="SUPFAM" id="SSF56954">
    <property type="entry name" value="Outer membrane efflux proteins (OEP)"/>
    <property type="match status" value="1"/>
</dbReference>
<evidence type="ECO:0000256" key="8">
    <source>
        <dbReference type="SAM" id="MobiDB-lite"/>
    </source>
</evidence>
<dbReference type="PANTHER" id="PTHR30026:SF23">
    <property type="entry name" value="TO APRF-PUTATIVE OUTER MEMBRANE EFFLUX PROTEIN OR SECRETED ALKALINE PHOSPHATASE-RELATED"/>
    <property type="match status" value="1"/>
</dbReference>
<sequence length="655" mass="73630">MFGRAPTAPTLNKQWNVDVSALARLSLVAITVSCAPIDLTAQSSPTAAPSAASVTTASVANDQTLRHVHQHLETDGVHAADATFDPGWWQPLVSQPIRPEVPSAALTLDDTLLRALEHSRQIQVFRDLPLIRETTIIEADAAFDWTAFTEARWDDTTDPIGNSLTAGGDVRFFEDHRLSARAGLRRRTRSGADLELYQRLGFQDNNSQFFVPDPQGTARLNLSFTQPLMRGRGRQYNESLVLLAQIDKNVAEDEVQRQLQSHLLEVARSYWALHLERAVLYQKINSYIRGKDVFDRLNQRREVDARLTQIISAEATLKSRASELVRARAAVKNVESRLRSLVNDPSLCDVEIIPIDMPVFESLPVELDESITIAFQKRPELQQAIKNIKAASVRLQMAKHELLPVLDLVTNFYLSGLEGQGQAFDAWANQFDTGRPSYGLGLEYELPVFNRAANARHRRRQLEIRQLRNQYATTLETVRFEVEVAARECMTSETELSTKQHAMQARNAQLNALTKRWQQLPGEDVTASLALENLLIAQDALAVAEYEYLQSQLTFKLSIFNLKRATGTLIQSRPIELCPTDLATEPVTQTNQRQPHSDKPQPQSDTLPSYISQLQTAETQAAERQPAEPPTSTVRRDDSDHVAHPQPWYRISGMR</sequence>
<gene>
    <name evidence="9" type="ORF">TBK1r_01240</name>
</gene>
<dbReference type="InterPro" id="IPR051906">
    <property type="entry name" value="TolC-like"/>
</dbReference>
<evidence type="ECO:0000256" key="5">
    <source>
        <dbReference type="ARBA" id="ARBA00022692"/>
    </source>
</evidence>
<dbReference type="Proteomes" id="UP000318081">
    <property type="component" value="Chromosome"/>
</dbReference>
<keyword evidence="3" id="KW-0813">Transport</keyword>